<dbReference type="PANTHER" id="PTHR11361">
    <property type="entry name" value="DNA MISMATCH REPAIR PROTEIN MUTS FAMILY MEMBER"/>
    <property type="match status" value="1"/>
</dbReference>
<dbReference type="InterPro" id="IPR045076">
    <property type="entry name" value="MutS"/>
</dbReference>
<dbReference type="RefSeq" id="WP_378555462.1">
    <property type="nucleotide sequence ID" value="NZ_JBHSDL010000002.1"/>
</dbReference>
<comment type="caution">
    <text evidence="5">The sequence shown here is derived from an EMBL/GenBank/DDBJ whole genome shotgun (WGS) entry which is preliminary data.</text>
</comment>
<dbReference type="Pfam" id="PF00488">
    <property type="entry name" value="MutS_V"/>
    <property type="match status" value="1"/>
</dbReference>
<evidence type="ECO:0000256" key="2">
    <source>
        <dbReference type="ARBA" id="ARBA00022840"/>
    </source>
</evidence>
<dbReference type="InterPro" id="IPR027417">
    <property type="entry name" value="P-loop_NTPase"/>
</dbReference>
<evidence type="ECO:0000313" key="5">
    <source>
        <dbReference type="EMBL" id="MFC4372947.1"/>
    </source>
</evidence>
<keyword evidence="1" id="KW-0547">Nucleotide-binding</keyword>
<keyword evidence="3" id="KW-0238">DNA-binding</keyword>
<dbReference type="PANTHER" id="PTHR11361:SF34">
    <property type="entry name" value="DNA MISMATCH REPAIR PROTEIN MSH1, MITOCHONDRIAL"/>
    <property type="match status" value="1"/>
</dbReference>
<name>A0ABV8VDP9_9NOCA</name>
<organism evidence="5 6">
    <name type="scientific">Nocardia halotolerans</name>
    <dbReference type="NCBI Taxonomy" id="1755878"/>
    <lineage>
        <taxon>Bacteria</taxon>
        <taxon>Bacillati</taxon>
        <taxon>Actinomycetota</taxon>
        <taxon>Actinomycetes</taxon>
        <taxon>Mycobacteriales</taxon>
        <taxon>Nocardiaceae</taxon>
        <taxon>Nocardia</taxon>
    </lineage>
</organism>
<dbReference type="EMBL" id="JBHSDL010000002">
    <property type="protein sequence ID" value="MFC4372947.1"/>
    <property type="molecule type" value="Genomic_DNA"/>
</dbReference>
<sequence>MQVNLLDPAHHALHAAVHGEEAFGDLGIDLLCDAMAGADPVMLEAVREVLAAPVTDPEVIRYRHAVLADCRAHPVPVRELYAIANRATAVKRWKVGPAHHADGKLLLALQPLTELVGFLRALRDACDRAGPLFDSPGFTDLMDSVAAELNDAYLDSVETQLAAMDFDYGVQISAGLGPGNRIADIVLHPPPRRRRFGFDRRSDNSFRVIEEPEVEFDPVMGLRGRTLSVIADVVNDAADHVQEFFLRLRSELAFYLGCVALYDRLSRAGLPLCLPTPHPAGTPRLRCAGLRDAAMSVGGGQEVVGNDIDAMDRSLIVVTGANSGGKSTLLRSIGAARVMMQAGMFVIADSFEADVRDGVFTHFVTDEDRTMSHGKLVDELARMSRAVDRMRPNSVLLCNESFSSTSERDAAKIIAPLVDALLGSGVAVILVTHLYEYAHQRYQFGNTTDLFLRADHLSDGTRTFRFAPAPPGPTSHANDVFERVFGRAPDEWPNCSVAD</sequence>
<evidence type="ECO:0000256" key="3">
    <source>
        <dbReference type="ARBA" id="ARBA00023125"/>
    </source>
</evidence>
<keyword evidence="2" id="KW-0067">ATP-binding</keyword>
<reference evidence="6" key="1">
    <citation type="journal article" date="2019" name="Int. J. Syst. Evol. Microbiol.">
        <title>The Global Catalogue of Microorganisms (GCM) 10K type strain sequencing project: providing services to taxonomists for standard genome sequencing and annotation.</title>
        <authorList>
            <consortium name="The Broad Institute Genomics Platform"/>
            <consortium name="The Broad Institute Genome Sequencing Center for Infectious Disease"/>
            <person name="Wu L."/>
            <person name="Ma J."/>
        </authorList>
    </citation>
    <scope>NUCLEOTIDE SEQUENCE [LARGE SCALE GENOMIC DNA]</scope>
    <source>
        <strain evidence="6">IBRC-M 10490</strain>
    </source>
</reference>
<gene>
    <name evidence="5" type="ORF">ACFO5K_02435</name>
</gene>
<dbReference type="SMART" id="SM00534">
    <property type="entry name" value="MUTSac"/>
    <property type="match status" value="1"/>
</dbReference>
<proteinExistence type="predicted"/>
<feature type="domain" description="DNA mismatch repair proteins mutS family" evidence="4">
    <location>
        <begin position="313"/>
        <end position="489"/>
    </location>
</feature>
<accession>A0ABV8VDP9</accession>
<dbReference type="Gene3D" id="3.40.50.300">
    <property type="entry name" value="P-loop containing nucleotide triphosphate hydrolases"/>
    <property type="match status" value="1"/>
</dbReference>
<dbReference type="Proteomes" id="UP001595844">
    <property type="component" value="Unassembled WGS sequence"/>
</dbReference>
<keyword evidence="6" id="KW-1185">Reference proteome</keyword>
<dbReference type="SUPFAM" id="SSF52540">
    <property type="entry name" value="P-loop containing nucleoside triphosphate hydrolases"/>
    <property type="match status" value="1"/>
</dbReference>
<evidence type="ECO:0000259" key="4">
    <source>
        <dbReference type="SMART" id="SM00534"/>
    </source>
</evidence>
<dbReference type="InterPro" id="IPR000432">
    <property type="entry name" value="DNA_mismatch_repair_MutS_C"/>
</dbReference>
<evidence type="ECO:0000256" key="1">
    <source>
        <dbReference type="ARBA" id="ARBA00022741"/>
    </source>
</evidence>
<evidence type="ECO:0000313" key="6">
    <source>
        <dbReference type="Proteomes" id="UP001595844"/>
    </source>
</evidence>
<protein>
    <submittedName>
        <fullName evidence="5">DNA mismatch repair protein</fullName>
    </submittedName>
</protein>